<dbReference type="SUPFAM" id="SSF56235">
    <property type="entry name" value="N-terminal nucleophile aminohydrolases (Ntn hydrolases)"/>
    <property type="match status" value="1"/>
</dbReference>
<dbReference type="InterPro" id="IPR052896">
    <property type="entry name" value="GGT-like_enzyme"/>
</dbReference>
<dbReference type="Pfam" id="PF01019">
    <property type="entry name" value="G_glu_transpept"/>
    <property type="match status" value="1"/>
</dbReference>
<evidence type="ECO:0000256" key="4">
    <source>
        <dbReference type="PIRSR" id="PIRSR600101-1"/>
    </source>
</evidence>
<keyword evidence="7" id="KW-0732">Signal</keyword>
<evidence type="ECO:0000313" key="8">
    <source>
        <dbReference type="EMBL" id="SUU84623.1"/>
    </source>
</evidence>
<dbReference type="PANTHER" id="PTHR43881">
    <property type="entry name" value="GAMMA-GLUTAMYLTRANSPEPTIDASE (AFU_ORTHOLOGUE AFUA_4G13580)"/>
    <property type="match status" value="1"/>
</dbReference>
<dbReference type="UniPathway" id="UPA00204"/>
<dbReference type="OrthoDB" id="9781342at2"/>
<evidence type="ECO:0000256" key="5">
    <source>
        <dbReference type="PIRSR" id="PIRSR600101-2"/>
    </source>
</evidence>
<protein>
    <recommendedName>
        <fullName evidence="6">Glutathione hydrolase proenzyme</fullName>
        <ecNumber evidence="6">2.3.2.2</ecNumber>
        <ecNumber evidence="6">3.4.19.13</ecNumber>
    </recommendedName>
    <component>
        <recommendedName>
            <fullName evidence="6">Glutathione hydrolase large chain</fullName>
        </recommendedName>
    </component>
    <component>
        <recommendedName>
            <fullName evidence="6">Glutathione hydrolase small chain</fullName>
        </recommendedName>
    </component>
</protein>
<keyword evidence="6 8" id="KW-0808">Transferase</keyword>
<evidence type="ECO:0000256" key="6">
    <source>
        <dbReference type="RuleBase" id="RU368036"/>
    </source>
</evidence>
<evidence type="ECO:0000256" key="1">
    <source>
        <dbReference type="ARBA" id="ARBA00001049"/>
    </source>
</evidence>
<proteinExistence type="inferred from homology"/>
<keyword evidence="6" id="KW-0317">Glutathione biosynthesis</keyword>
<comment type="subunit">
    <text evidence="6">This enzyme consists of two polypeptide chains, which are synthesized in precursor form from a single polypeptide.</text>
</comment>
<dbReference type="PRINTS" id="PR01210">
    <property type="entry name" value="GGTRANSPTASE"/>
</dbReference>
<dbReference type="EMBL" id="UIGB01000001">
    <property type="protein sequence ID" value="SUU84623.1"/>
    <property type="molecule type" value="Genomic_DNA"/>
</dbReference>
<dbReference type="EC" id="2.3.2.2" evidence="6"/>
<dbReference type="InterPro" id="IPR029055">
    <property type="entry name" value="Ntn_hydrolases_N"/>
</dbReference>
<dbReference type="InterPro" id="IPR000101">
    <property type="entry name" value="GGT_peptidase"/>
</dbReference>
<dbReference type="InterPro" id="IPR043137">
    <property type="entry name" value="GGT_ssub_C"/>
</dbReference>
<dbReference type="GO" id="GO:0006750">
    <property type="term" value="P:glutathione biosynthetic process"/>
    <property type="evidence" value="ECO:0007669"/>
    <property type="project" value="UniProtKB-KW"/>
</dbReference>
<accession>A0A380W823</accession>
<dbReference type="Proteomes" id="UP000254343">
    <property type="component" value="Unassembled WGS sequence"/>
</dbReference>
<comment type="catalytic activity">
    <reaction evidence="3 6">
        <text>an N-terminal (5-L-glutamyl)-[peptide] + an alpha-amino acid = 5-L-glutamyl amino acid + an N-terminal L-alpha-aminoacyl-[peptide]</text>
        <dbReference type="Rhea" id="RHEA:23904"/>
        <dbReference type="Rhea" id="RHEA-COMP:9780"/>
        <dbReference type="Rhea" id="RHEA-COMP:9795"/>
        <dbReference type="ChEBI" id="CHEBI:77644"/>
        <dbReference type="ChEBI" id="CHEBI:78597"/>
        <dbReference type="ChEBI" id="CHEBI:78599"/>
        <dbReference type="ChEBI" id="CHEBI:78608"/>
        <dbReference type="EC" id="2.3.2.2"/>
    </reaction>
</comment>
<dbReference type="PROSITE" id="PS51318">
    <property type="entry name" value="TAT"/>
    <property type="match status" value="1"/>
</dbReference>
<evidence type="ECO:0000256" key="3">
    <source>
        <dbReference type="ARBA" id="ARBA00047417"/>
    </source>
</evidence>
<dbReference type="EC" id="3.4.19.13" evidence="6"/>
<dbReference type="GO" id="GO:0036374">
    <property type="term" value="F:glutathione hydrolase activity"/>
    <property type="evidence" value="ECO:0007669"/>
    <property type="project" value="UniProtKB-UniRule"/>
</dbReference>
<dbReference type="GO" id="GO:0103068">
    <property type="term" value="F:leukotriene C4 gamma-glutamyl transferase activity"/>
    <property type="evidence" value="ECO:0007669"/>
    <property type="project" value="UniProtKB-EC"/>
</dbReference>
<dbReference type="NCBIfam" id="TIGR00066">
    <property type="entry name" value="g_glut_trans"/>
    <property type="match status" value="1"/>
</dbReference>
<comment type="pathway">
    <text evidence="6">Sulfur metabolism; glutathione metabolism.</text>
</comment>
<sequence length="566" mass="61252">MSSHHPFADKPFSLTRRDALLGSAALAAASAMPTMAWAAADPSALARSTKGMVTSPHELATRAGLEVLQNGGNAIEAAIAIAATLSVTYPHFCGLGGDSFMVLSDRNGNVRTLSGIGQAAANPPDYKGSIPIRGPQSALTTAAAVDTWDQAFDFSRKAWGGKQSWESLFKRPIEYARNGFPVTPSQKFWQSFEEKNLKDWPDIQRIFMPNGKIPEVGEKLVQPQLADSLEMLAKNGGRDFYEGKLAERVAAGLKAMGSPLTATDLARTRARDEAPLRVKYRGGELLGIRPPTQGITTLEIMGILDRFDLSKYPEGSADHYHLMVEAVKPAFIDRNLIGDPEFVDVPVNFLLSKENLDAHAKAIDMAKAAPWPHVFKKADTVYIGATDPQGNCVSMLQTVYYDWGSGFVAGDTGILWHNRGASFRIDPKSPNRLEPGKRPFHTLNPGIYLKDGKPRILYGTQGADGQPQTLTAILTRLIDYNMDPLTALARPRFLLGKTFSDTRDSLKLEQDAGDAVFKELAARGHEISAIPAQSQLAGHPGAIKIDADGTITGAHDPRSDGRALAL</sequence>
<comment type="catalytic activity">
    <reaction evidence="1 6">
        <text>an S-substituted glutathione + H2O = an S-substituted L-cysteinylglycine + L-glutamate</text>
        <dbReference type="Rhea" id="RHEA:59468"/>
        <dbReference type="ChEBI" id="CHEBI:15377"/>
        <dbReference type="ChEBI" id="CHEBI:29985"/>
        <dbReference type="ChEBI" id="CHEBI:90779"/>
        <dbReference type="ChEBI" id="CHEBI:143103"/>
        <dbReference type="EC" id="3.4.19.13"/>
    </reaction>
</comment>
<dbReference type="Gene3D" id="3.60.20.40">
    <property type="match status" value="1"/>
</dbReference>
<comment type="similarity">
    <text evidence="6">Belongs to the gamma-glutamyltransferase family.</text>
</comment>
<keyword evidence="6" id="KW-0865">Zymogen</keyword>
<keyword evidence="6 8" id="KW-0012">Acyltransferase</keyword>
<dbReference type="InterPro" id="IPR043138">
    <property type="entry name" value="GGT_lsub"/>
</dbReference>
<feature type="active site" description="Nucleophile" evidence="4">
    <location>
        <position position="380"/>
    </location>
</feature>
<dbReference type="Gene3D" id="1.10.246.130">
    <property type="match status" value="1"/>
</dbReference>
<gene>
    <name evidence="8" type="primary">ywrD_2</name>
    <name evidence="8" type="ORF">NCTC12722_01821</name>
</gene>
<evidence type="ECO:0000256" key="2">
    <source>
        <dbReference type="ARBA" id="ARBA00001089"/>
    </source>
</evidence>
<feature type="binding site" evidence="5">
    <location>
        <position position="463"/>
    </location>
    <ligand>
        <name>L-glutamate</name>
        <dbReference type="ChEBI" id="CHEBI:29985"/>
    </ligand>
</feature>
<reference evidence="8 9" key="1">
    <citation type="submission" date="2018-06" db="EMBL/GenBank/DDBJ databases">
        <authorList>
            <consortium name="Pathogen Informatics"/>
            <person name="Doyle S."/>
        </authorList>
    </citation>
    <scope>NUCLEOTIDE SEQUENCE [LARGE SCALE GENOMIC DNA]</scope>
    <source>
        <strain evidence="8 9">NCTC12722</strain>
    </source>
</reference>
<comment type="catalytic activity">
    <reaction evidence="2 6">
        <text>glutathione + H2O = L-cysteinylglycine + L-glutamate</text>
        <dbReference type="Rhea" id="RHEA:28807"/>
        <dbReference type="ChEBI" id="CHEBI:15377"/>
        <dbReference type="ChEBI" id="CHEBI:29985"/>
        <dbReference type="ChEBI" id="CHEBI:57925"/>
        <dbReference type="ChEBI" id="CHEBI:61694"/>
        <dbReference type="EC" id="3.4.19.13"/>
    </reaction>
</comment>
<feature type="signal peptide" evidence="7">
    <location>
        <begin position="1"/>
        <end position="38"/>
    </location>
</feature>
<dbReference type="InterPro" id="IPR006311">
    <property type="entry name" value="TAT_signal"/>
</dbReference>
<dbReference type="GO" id="GO:0006751">
    <property type="term" value="P:glutathione catabolic process"/>
    <property type="evidence" value="ECO:0007669"/>
    <property type="project" value="UniProtKB-UniRule"/>
</dbReference>
<evidence type="ECO:0000313" key="9">
    <source>
        <dbReference type="Proteomes" id="UP000254343"/>
    </source>
</evidence>
<dbReference type="AlphaFoldDB" id="A0A380W823"/>
<comment type="PTM">
    <text evidence="6">Cleaved by autocatalysis into a large and a small subunit.</text>
</comment>
<dbReference type="PANTHER" id="PTHR43881:SF5">
    <property type="entry name" value="GAMMA-GLUTAMYLTRANSPEPTIDASE"/>
    <property type="match status" value="1"/>
</dbReference>
<organism evidence="8 9">
    <name type="scientific">Afipia felis</name>
    <name type="common">Cat scratch disease bacillus</name>
    <dbReference type="NCBI Taxonomy" id="1035"/>
    <lineage>
        <taxon>Bacteria</taxon>
        <taxon>Pseudomonadati</taxon>
        <taxon>Pseudomonadota</taxon>
        <taxon>Alphaproteobacteria</taxon>
        <taxon>Hyphomicrobiales</taxon>
        <taxon>Nitrobacteraceae</taxon>
        <taxon>Afipia</taxon>
    </lineage>
</organism>
<feature type="chain" id="PRO_5016855346" description="Glutathione hydrolase proenzyme" evidence="7">
    <location>
        <begin position="39"/>
        <end position="566"/>
    </location>
</feature>
<evidence type="ECO:0000256" key="7">
    <source>
        <dbReference type="SAM" id="SignalP"/>
    </source>
</evidence>
<keyword evidence="6" id="KW-0378">Hydrolase</keyword>
<name>A0A380W823_AFIFE</name>